<keyword evidence="2" id="KW-0503">Monooxygenase</keyword>
<evidence type="ECO:0000313" key="5">
    <source>
        <dbReference type="EMBL" id="GIJ01109.1"/>
    </source>
</evidence>
<dbReference type="InterPro" id="IPR050493">
    <property type="entry name" value="FAD-dep_Monooxygenase_BioMet"/>
</dbReference>
<dbReference type="InterPro" id="IPR006076">
    <property type="entry name" value="FAD-dep_OxRdtase"/>
</dbReference>
<protein>
    <submittedName>
        <fullName evidence="5">FAD-dependent oxidoreductase</fullName>
    </submittedName>
</protein>
<proteinExistence type="predicted"/>
<sequence length="400" mass="41890">MPDSAINAMAASVREANRSGVVRGICLFYIRRKVGGMRAVVVGGGIGGLSAAIALRRAGWDDVTVLERAPAFGEVGAGITLQANALAGLDALGVGAAVRGRGGVDAPGGTRTPDGRWLARIDARRLEAALGTNALGIHRADLHATLRAALPAAALRPGSPVTDPGELDADLVVGADGIDSVVRRTVYPEAPAPACVGTAAWRGVTDEPWRGELTVAITWGPGTEFGIVPLGDGRVYWFAAVLAPPGAKYDDHHAEVRRRFGHWHPPVGALIDATSTLLYHDLRHLPAPLPSYVRGRVALLGDAAHAMTPNLGQGGAQAIEDAVVLGQVCRPGRPVAEALAEYDARRRPRSQAVAAASYRIGRFGQQLRNPLAVAARNAAVRLTPSSVALRSMARYADWRP</sequence>
<keyword evidence="6" id="KW-1185">Reference proteome</keyword>
<dbReference type="PANTHER" id="PTHR13789:SF309">
    <property type="entry name" value="PUTATIVE (AFU_ORTHOLOGUE AFUA_6G14510)-RELATED"/>
    <property type="match status" value="1"/>
</dbReference>
<dbReference type="Gene3D" id="3.50.50.60">
    <property type="entry name" value="FAD/NAD(P)-binding domain"/>
    <property type="match status" value="1"/>
</dbReference>
<evidence type="ECO:0000256" key="1">
    <source>
        <dbReference type="ARBA" id="ARBA00023002"/>
    </source>
</evidence>
<dbReference type="SUPFAM" id="SSF51905">
    <property type="entry name" value="FAD/NAD(P)-binding domain"/>
    <property type="match status" value="1"/>
</dbReference>
<keyword evidence="1" id="KW-0560">Oxidoreductase</keyword>
<evidence type="ECO:0000313" key="6">
    <source>
        <dbReference type="Proteomes" id="UP000652013"/>
    </source>
</evidence>
<dbReference type="GO" id="GO:0071949">
    <property type="term" value="F:FAD binding"/>
    <property type="evidence" value="ECO:0007669"/>
    <property type="project" value="InterPro"/>
</dbReference>
<feature type="domain" description="FAD-binding" evidence="4">
    <location>
        <begin position="166"/>
        <end position="355"/>
    </location>
</feature>
<dbReference type="InterPro" id="IPR036188">
    <property type="entry name" value="FAD/NAD-bd_sf"/>
</dbReference>
<reference evidence="5" key="1">
    <citation type="submission" date="2021-01" db="EMBL/GenBank/DDBJ databases">
        <title>Whole genome shotgun sequence of Spirilliplanes yamanashiensis NBRC 15828.</title>
        <authorList>
            <person name="Komaki H."/>
            <person name="Tamura T."/>
        </authorList>
    </citation>
    <scope>NUCLEOTIDE SEQUENCE</scope>
    <source>
        <strain evidence="5">NBRC 15828</strain>
    </source>
</reference>
<gene>
    <name evidence="5" type="ORF">Sya03_04610</name>
</gene>
<dbReference type="PRINTS" id="PR00420">
    <property type="entry name" value="RNGMNOXGNASE"/>
</dbReference>
<dbReference type="AlphaFoldDB" id="A0A8J4DGV7"/>
<organism evidence="5 6">
    <name type="scientific">Spirilliplanes yamanashiensis</name>
    <dbReference type="NCBI Taxonomy" id="42233"/>
    <lineage>
        <taxon>Bacteria</taxon>
        <taxon>Bacillati</taxon>
        <taxon>Actinomycetota</taxon>
        <taxon>Actinomycetes</taxon>
        <taxon>Micromonosporales</taxon>
        <taxon>Micromonosporaceae</taxon>
        <taxon>Spirilliplanes</taxon>
    </lineage>
</organism>
<dbReference type="PANTHER" id="PTHR13789">
    <property type="entry name" value="MONOOXYGENASE"/>
    <property type="match status" value="1"/>
</dbReference>
<comment type="caution">
    <text evidence="5">The sequence shown here is derived from an EMBL/GenBank/DDBJ whole genome shotgun (WGS) entry which is preliminary data.</text>
</comment>
<dbReference type="GO" id="GO:0004497">
    <property type="term" value="F:monooxygenase activity"/>
    <property type="evidence" value="ECO:0007669"/>
    <property type="project" value="UniProtKB-KW"/>
</dbReference>
<dbReference type="Pfam" id="PF01494">
    <property type="entry name" value="FAD_binding_3"/>
    <property type="match status" value="1"/>
</dbReference>
<evidence type="ECO:0000259" key="4">
    <source>
        <dbReference type="Pfam" id="PF01494"/>
    </source>
</evidence>
<evidence type="ECO:0000256" key="2">
    <source>
        <dbReference type="ARBA" id="ARBA00023033"/>
    </source>
</evidence>
<evidence type="ECO:0000259" key="3">
    <source>
        <dbReference type="Pfam" id="PF01266"/>
    </source>
</evidence>
<feature type="domain" description="FAD dependent oxidoreductase" evidence="3">
    <location>
        <begin position="39"/>
        <end position="74"/>
    </location>
</feature>
<dbReference type="Pfam" id="PF01266">
    <property type="entry name" value="DAO"/>
    <property type="match status" value="1"/>
</dbReference>
<dbReference type="EMBL" id="BOOY01000003">
    <property type="protein sequence ID" value="GIJ01109.1"/>
    <property type="molecule type" value="Genomic_DNA"/>
</dbReference>
<dbReference type="InterPro" id="IPR002938">
    <property type="entry name" value="FAD-bd"/>
</dbReference>
<dbReference type="Proteomes" id="UP000652013">
    <property type="component" value="Unassembled WGS sequence"/>
</dbReference>
<accession>A0A8J4DGV7</accession>
<name>A0A8J4DGV7_9ACTN</name>